<proteinExistence type="predicted"/>
<evidence type="ECO:0000256" key="1">
    <source>
        <dbReference type="SAM" id="SignalP"/>
    </source>
</evidence>
<feature type="chain" id="PRO_5003044073" evidence="1">
    <location>
        <begin position="25"/>
        <end position="194"/>
    </location>
</feature>
<dbReference type="KEGG" id="cwo:Cwoe_3577"/>
<accession>D3F0D5</accession>
<organism evidence="2 3">
    <name type="scientific">Conexibacter woesei (strain DSM 14684 / CCUG 47730 / CIP 108061 / JCM 11494 / NBRC 100937 / ID131577)</name>
    <dbReference type="NCBI Taxonomy" id="469383"/>
    <lineage>
        <taxon>Bacteria</taxon>
        <taxon>Bacillati</taxon>
        <taxon>Actinomycetota</taxon>
        <taxon>Thermoleophilia</taxon>
        <taxon>Solirubrobacterales</taxon>
        <taxon>Conexibacteraceae</taxon>
        <taxon>Conexibacter</taxon>
    </lineage>
</organism>
<reference evidence="3" key="2">
    <citation type="submission" date="2010-01" db="EMBL/GenBank/DDBJ databases">
        <title>The complete genome of Conexibacter woesei DSM 14684.</title>
        <authorList>
            <consortium name="US DOE Joint Genome Institute (JGI-PGF)"/>
            <person name="Lucas S."/>
            <person name="Copeland A."/>
            <person name="Lapidus A."/>
            <person name="Glavina del Rio T."/>
            <person name="Dalin E."/>
            <person name="Tice H."/>
            <person name="Bruce D."/>
            <person name="Goodwin L."/>
            <person name="Pitluck S."/>
            <person name="Kyrpides N."/>
            <person name="Mavromatis K."/>
            <person name="Ivanova N."/>
            <person name="Mikhailova N."/>
            <person name="Chertkov O."/>
            <person name="Brettin T."/>
            <person name="Detter J.C."/>
            <person name="Han C."/>
            <person name="Larimer F."/>
            <person name="Land M."/>
            <person name="Hauser L."/>
            <person name="Markowitz V."/>
            <person name="Cheng J.-F."/>
            <person name="Hugenholtz P."/>
            <person name="Woyke T."/>
            <person name="Wu D."/>
            <person name="Pukall R."/>
            <person name="Steenblock K."/>
            <person name="Schneider S."/>
            <person name="Klenk H.-P."/>
            <person name="Eisen J.A."/>
        </authorList>
    </citation>
    <scope>NUCLEOTIDE SEQUENCE [LARGE SCALE GENOMIC DNA]</scope>
    <source>
        <strain evidence="3">DSM 14684 / CIP 108061 / JCM 11494 / NBRC 100937 / ID131577</strain>
    </source>
</reference>
<evidence type="ECO:0000313" key="2">
    <source>
        <dbReference type="EMBL" id="ADB51995.1"/>
    </source>
</evidence>
<sequence length="194" mass="19241" precursor="true">MRRLSMCAAAAAVVLAMVASTASAALTFAPAGGITATSIGNIALNVPIGAITCSYVLRGTLNAGPIDRGDLGRPVGSIAAVTIAPNPCSGIAVSILDLPWIMQYSGPGAAGKYLFTILGFKLLLTASGGTVRCLYAGNVGIEYNNANGQATILANNLVGLRLGGGPAICGNAGLQGMGFQFSRIGAVFPQGAGA</sequence>
<dbReference type="Proteomes" id="UP000008229">
    <property type="component" value="Chromosome"/>
</dbReference>
<dbReference type="STRING" id="469383.Cwoe_3577"/>
<keyword evidence="3" id="KW-1185">Reference proteome</keyword>
<feature type="signal peptide" evidence="1">
    <location>
        <begin position="1"/>
        <end position="24"/>
    </location>
</feature>
<dbReference type="RefSeq" id="WP_012935046.1">
    <property type="nucleotide sequence ID" value="NC_013739.1"/>
</dbReference>
<name>D3F0D5_CONWI</name>
<reference evidence="2 3" key="1">
    <citation type="journal article" date="2010" name="Stand. Genomic Sci.">
        <title>Complete genome sequence of Conexibacter woesei type strain (ID131577).</title>
        <authorList>
            <person name="Pukall R."/>
            <person name="Lapidus A."/>
            <person name="Glavina Del Rio T."/>
            <person name="Copeland A."/>
            <person name="Tice H."/>
            <person name="Cheng J.-F."/>
            <person name="Lucas S."/>
            <person name="Chen F."/>
            <person name="Nolan M."/>
            <person name="Bruce D."/>
            <person name="Goodwin L."/>
            <person name="Pitluck S."/>
            <person name="Mavromatis K."/>
            <person name="Ivanova N."/>
            <person name="Ovchinnikova G."/>
            <person name="Pati A."/>
            <person name="Chen A."/>
            <person name="Palaniappan K."/>
            <person name="Land M."/>
            <person name="Hauser L."/>
            <person name="Chang Y.-J."/>
            <person name="Jeffries C.D."/>
            <person name="Chain P."/>
            <person name="Meincke L."/>
            <person name="Sims D."/>
            <person name="Brettin T."/>
            <person name="Detter J.C."/>
            <person name="Rohde M."/>
            <person name="Goeker M."/>
            <person name="Bristow J."/>
            <person name="Eisen J.A."/>
            <person name="Markowitz V."/>
            <person name="Kyrpides N.C."/>
            <person name="Klenk H.-P."/>
            <person name="Hugenholtz P."/>
        </authorList>
    </citation>
    <scope>NUCLEOTIDE SEQUENCE [LARGE SCALE GENOMIC DNA]</scope>
    <source>
        <strain evidence="3">DSM 14684 / CIP 108061 / JCM 11494 / NBRC 100937 / ID131577</strain>
    </source>
</reference>
<protein>
    <submittedName>
        <fullName evidence="2">Uncharacterized protein</fullName>
    </submittedName>
</protein>
<keyword evidence="1" id="KW-0732">Signal</keyword>
<dbReference type="HOGENOM" id="CLU_1501051_0_0_11"/>
<gene>
    <name evidence="2" type="ordered locus">Cwoe_3577</name>
</gene>
<dbReference type="AlphaFoldDB" id="D3F0D5"/>
<dbReference type="EMBL" id="CP001854">
    <property type="protein sequence ID" value="ADB51995.1"/>
    <property type="molecule type" value="Genomic_DNA"/>
</dbReference>
<evidence type="ECO:0000313" key="3">
    <source>
        <dbReference type="Proteomes" id="UP000008229"/>
    </source>
</evidence>